<dbReference type="SUPFAM" id="SSF64268">
    <property type="entry name" value="PX domain"/>
    <property type="match status" value="1"/>
</dbReference>
<dbReference type="Gene3D" id="3.30.1520.10">
    <property type="entry name" value="Phox-like domain"/>
    <property type="match status" value="1"/>
</dbReference>
<proteinExistence type="predicted"/>
<reference evidence="2" key="1">
    <citation type="submission" date="2022-12" db="EMBL/GenBank/DDBJ databases">
        <authorList>
            <person name="Webb A."/>
        </authorList>
    </citation>
    <scope>NUCLEOTIDE SEQUENCE</scope>
    <source>
        <strain evidence="2">Pf2</strain>
    </source>
</reference>
<dbReference type="Proteomes" id="UP001159659">
    <property type="component" value="Unassembled WGS sequence"/>
</dbReference>
<dbReference type="EMBL" id="CANTFK010000239">
    <property type="protein sequence ID" value="CAI5710494.1"/>
    <property type="molecule type" value="Genomic_DNA"/>
</dbReference>
<comment type="caution">
    <text evidence="2">The sequence shown here is derived from an EMBL/GenBank/DDBJ whole genome shotgun (WGS) entry which is preliminary data.</text>
</comment>
<sequence length="401" mass="45600">MRDIDARVTGFNYTTFHTYTTEVEVDGHTWTLHIRYNTFYQFYERLLAIEKYFMVKFPPKGSLFFSPSPKERQEELDEFMLGTLAYFDMRDHPKRMGALLDELLEISKNLVVKDEEEERTASEGSFDVIDDFLESEHDTLQPIVADENQIKAAYKLDPHQSIKEDKAMEMEVEMEMQQKNVAVAKAEAKTVTSTIEKSTATHEESTDAIPTQAAIETTVPSTEPEERALEPVAPIEGDSGNVSDTTSKLDAVSILDPKSEEKIVKENELFSQEEGQESDLESDTESENPVVGWFRRIISFGSSPDEKEEEAVHKQYEEEDEQGNQEAATQAETEVIDAEACTKAEEEVKAEAMEAELLLAAQELNLRLKRYRHPVFFRNFNCNVKASCFVMPQRLSSGILA</sequence>
<dbReference type="GO" id="GO:0035091">
    <property type="term" value="F:phosphatidylinositol binding"/>
    <property type="evidence" value="ECO:0007669"/>
    <property type="project" value="InterPro"/>
</dbReference>
<dbReference type="CDD" id="cd06093">
    <property type="entry name" value="PX_domain"/>
    <property type="match status" value="1"/>
</dbReference>
<gene>
    <name evidence="2" type="ORF">PFR002_LOCUS2208</name>
</gene>
<feature type="region of interest" description="Disordered" evidence="1">
    <location>
        <begin position="217"/>
        <end position="245"/>
    </location>
</feature>
<dbReference type="InterPro" id="IPR036871">
    <property type="entry name" value="PX_dom_sf"/>
</dbReference>
<feature type="region of interest" description="Disordered" evidence="1">
    <location>
        <begin position="267"/>
        <end position="287"/>
    </location>
</feature>
<evidence type="ECO:0008006" key="4">
    <source>
        <dbReference type="Google" id="ProtNLM"/>
    </source>
</evidence>
<evidence type="ECO:0000313" key="3">
    <source>
        <dbReference type="Proteomes" id="UP001159659"/>
    </source>
</evidence>
<evidence type="ECO:0000313" key="2">
    <source>
        <dbReference type="EMBL" id="CAI5710494.1"/>
    </source>
</evidence>
<feature type="compositionally biased region" description="Acidic residues" evidence="1">
    <location>
        <begin position="274"/>
        <end position="286"/>
    </location>
</feature>
<organism evidence="2 3">
    <name type="scientific">Peronospora farinosa</name>
    <dbReference type="NCBI Taxonomy" id="134698"/>
    <lineage>
        <taxon>Eukaryota</taxon>
        <taxon>Sar</taxon>
        <taxon>Stramenopiles</taxon>
        <taxon>Oomycota</taxon>
        <taxon>Peronosporomycetes</taxon>
        <taxon>Peronosporales</taxon>
        <taxon>Peronosporaceae</taxon>
        <taxon>Peronospora</taxon>
    </lineage>
</organism>
<feature type="region of interest" description="Disordered" evidence="1">
    <location>
        <begin position="304"/>
        <end position="331"/>
    </location>
</feature>
<accession>A0AAV0T0M0</accession>
<name>A0AAV0T0M0_9STRA</name>
<dbReference type="AlphaFoldDB" id="A0AAV0T0M0"/>
<protein>
    <recommendedName>
        <fullName evidence="4">PX domain-containing protein</fullName>
    </recommendedName>
</protein>
<evidence type="ECO:0000256" key="1">
    <source>
        <dbReference type="SAM" id="MobiDB-lite"/>
    </source>
</evidence>